<dbReference type="PANTHER" id="PTHR44591">
    <property type="entry name" value="STRESS RESPONSE REGULATOR PROTEIN 1"/>
    <property type="match status" value="1"/>
</dbReference>
<keyword evidence="2 3" id="KW-0597">Phosphoprotein</keyword>
<gene>
    <name evidence="5" type="ORF">NNL38_07420</name>
</gene>
<dbReference type="PANTHER" id="PTHR44591:SF24">
    <property type="entry name" value="PROTEIN-GLUTAMATE METHYLESTERASE_PROTEIN-GLUTAMINE GLUTAMINASE 1"/>
    <property type="match status" value="1"/>
</dbReference>
<dbReference type="EMBL" id="CP101508">
    <property type="protein sequence ID" value="UTV29261.1"/>
    <property type="molecule type" value="Genomic_DNA"/>
</dbReference>
<protein>
    <submittedName>
        <fullName evidence="5">Response regulator</fullName>
    </submittedName>
</protein>
<sequence>MSRILSGQPSVSLFFAENGKEGLACLAAQPIDVMFLDLTMPVMDGFEVLSELSATAHQTKIIILSADVQRQAMERCIALGAHQFVPKPFDPHHLISVLKPLGITLAAAQEPPSTLMSHDEYCYIQAFKEVANVALGRGAAIISDHFGDFIKMPLPNVACLTPGELEMTIDDIRQQTELVAIAQRFIGGGIHGEALVCLRGKDVEQFGARLGFSQVDEHKNEIVIDIANLMVSSFLGALSEQINIPFSVRQPILLEDYMIWTDGECVSTELFTVEYTYRAESMDLECEVLFMMDDSSTKVIKKVMDTLH</sequence>
<evidence type="ECO:0000256" key="2">
    <source>
        <dbReference type="ARBA" id="ARBA00022553"/>
    </source>
</evidence>
<dbReference type="InterPro" id="IPR028976">
    <property type="entry name" value="CheC-like_sf"/>
</dbReference>
<evidence type="ECO:0000313" key="6">
    <source>
        <dbReference type="Proteomes" id="UP001057998"/>
    </source>
</evidence>
<reference evidence="5" key="1">
    <citation type="submission" date="2022-07" db="EMBL/GenBank/DDBJ databases">
        <title>Genome sequencing of Photobacterium atrarenae GJH2-4.</title>
        <authorList>
            <person name="Park S.-J."/>
        </authorList>
    </citation>
    <scope>NUCLEOTIDE SEQUENCE</scope>
    <source>
        <strain evidence="5">GJH2-4</strain>
    </source>
</reference>
<name>A0ABY5GKG8_9GAMM</name>
<dbReference type="SUPFAM" id="SSF52172">
    <property type="entry name" value="CheY-like"/>
    <property type="match status" value="1"/>
</dbReference>
<dbReference type="Proteomes" id="UP001057998">
    <property type="component" value="Chromosome 1"/>
</dbReference>
<keyword evidence="1" id="KW-0145">Chemotaxis</keyword>
<dbReference type="Gene3D" id="3.40.50.2300">
    <property type="match status" value="1"/>
</dbReference>
<dbReference type="InterPro" id="IPR011006">
    <property type="entry name" value="CheY-like_superfamily"/>
</dbReference>
<dbReference type="InterPro" id="IPR050595">
    <property type="entry name" value="Bact_response_regulator"/>
</dbReference>
<dbReference type="Gene3D" id="3.40.1550.10">
    <property type="entry name" value="CheC-like"/>
    <property type="match status" value="1"/>
</dbReference>
<proteinExistence type="predicted"/>
<dbReference type="CDD" id="cd17910">
    <property type="entry name" value="CheC_ClassII"/>
    <property type="match status" value="1"/>
</dbReference>
<evidence type="ECO:0000256" key="1">
    <source>
        <dbReference type="ARBA" id="ARBA00022500"/>
    </source>
</evidence>
<dbReference type="SUPFAM" id="SSF103039">
    <property type="entry name" value="CheC-like"/>
    <property type="match status" value="1"/>
</dbReference>
<evidence type="ECO:0000313" key="5">
    <source>
        <dbReference type="EMBL" id="UTV29261.1"/>
    </source>
</evidence>
<dbReference type="PROSITE" id="PS50110">
    <property type="entry name" value="RESPONSE_REGULATORY"/>
    <property type="match status" value="1"/>
</dbReference>
<feature type="domain" description="Response regulatory" evidence="4">
    <location>
        <begin position="1"/>
        <end position="102"/>
    </location>
</feature>
<organism evidence="5 6">
    <name type="scientific">Photobacterium atrarenae</name>
    <dbReference type="NCBI Taxonomy" id="865757"/>
    <lineage>
        <taxon>Bacteria</taxon>
        <taxon>Pseudomonadati</taxon>
        <taxon>Pseudomonadota</taxon>
        <taxon>Gammaproteobacteria</taxon>
        <taxon>Vibrionales</taxon>
        <taxon>Vibrionaceae</taxon>
        <taxon>Photobacterium</taxon>
    </lineage>
</organism>
<keyword evidence="6" id="KW-1185">Reference proteome</keyword>
<feature type="modified residue" description="4-aspartylphosphate" evidence="3">
    <location>
        <position position="37"/>
    </location>
</feature>
<dbReference type="SMART" id="SM00448">
    <property type="entry name" value="REC"/>
    <property type="match status" value="1"/>
</dbReference>
<dbReference type="InterPro" id="IPR001789">
    <property type="entry name" value="Sig_transdc_resp-reg_receiver"/>
</dbReference>
<dbReference type="Pfam" id="PF00072">
    <property type="entry name" value="Response_reg"/>
    <property type="match status" value="1"/>
</dbReference>
<evidence type="ECO:0000256" key="3">
    <source>
        <dbReference type="PROSITE-ProRule" id="PRU00169"/>
    </source>
</evidence>
<evidence type="ECO:0000259" key="4">
    <source>
        <dbReference type="PROSITE" id="PS50110"/>
    </source>
</evidence>
<accession>A0ABY5GKG8</accession>